<evidence type="ECO:0000313" key="2">
    <source>
        <dbReference type="Proteomes" id="UP001516400"/>
    </source>
</evidence>
<reference evidence="1 2" key="1">
    <citation type="journal article" date="2021" name="BMC Biol.">
        <title>Horizontally acquired antibacterial genes associated with adaptive radiation of ladybird beetles.</title>
        <authorList>
            <person name="Li H.S."/>
            <person name="Tang X.F."/>
            <person name="Huang Y.H."/>
            <person name="Xu Z.Y."/>
            <person name="Chen M.L."/>
            <person name="Du X.Y."/>
            <person name="Qiu B.Y."/>
            <person name="Chen P.T."/>
            <person name="Zhang W."/>
            <person name="Slipinski A."/>
            <person name="Escalona H.E."/>
            <person name="Waterhouse R.M."/>
            <person name="Zwick A."/>
            <person name="Pang H."/>
        </authorList>
    </citation>
    <scope>NUCLEOTIDE SEQUENCE [LARGE SCALE GENOMIC DNA]</scope>
    <source>
        <strain evidence="1">SYSU2018</strain>
    </source>
</reference>
<gene>
    <name evidence="1" type="ORF">HHI36_023728</name>
</gene>
<dbReference type="PROSITE" id="PS00141">
    <property type="entry name" value="ASP_PROTEASE"/>
    <property type="match status" value="1"/>
</dbReference>
<dbReference type="AlphaFoldDB" id="A0ABD2PHW5"/>
<comment type="caution">
    <text evidence="1">The sequence shown here is derived from an EMBL/GenBank/DDBJ whole genome shotgun (WGS) entry which is preliminary data.</text>
</comment>
<accession>A0ABD2PHW5</accession>
<dbReference type="EMBL" id="JABFTP020000186">
    <property type="protein sequence ID" value="KAL3290387.1"/>
    <property type="molecule type" value="Genomic_DNA"/>
</dbReference>
<dbReference type="Proteomes" id="UP001516400">
    <property type="component" value="Unassembled WGS sequence"/>
</dbReference>
<name>A0ABD2PHW5_9CUCU</name>
<protein>
    <recommendedName>
        <fullName evidence="3">Peptidase A2 domain-containing protein</fullName>
    </recommendedName>
</protein>
<proteinExistence type="predicted"/>
<organism evidence="1 2">
    <name type="scientific">Cryptolaemus montrouzieri</name>
    <dbReference type="NCBI Taxonomy" id="559131"/>
    <lineage>
        <taxon>Eukaryota</taxon>
        <taxon>Metazoa</taxon>
        <taxon>Ecdysozoa</taxon>
        <taxon>Arthropoda</taxon>
        <taxon>Hexapoda</taxon>
        <taxon>Insecta</taxon>
        <taxon>Pterygota</taxon>
        <taxon>Neoptera</taxon>
        <taxon>Endopterygota</taxon>
        <taxon>Coleoptera</taxon>
        <taxon>Polyphaga</taxon>
        <taxon>Cucujiformia</taxon>
        <taxon>Coccinelloidea</taxon>
        <taxon>Coccinellidae</taxon>
        <taxon>Scymninae</taxon>
        <taxon>Scymnini</taxon>
        <taxon>Cryptolaemus</taxon>
    </lineage>
</organism>
<evidence type="ECO:0000313" key="1">
    <source>
        <dbReference type="EMBL" id="KAL3290387.1"/>
    </source>
</evidence>
<dbReference type="SUPFAM" id="SSF50630">
    <property type="entry name" value="Acid proteases"/>
    <property type="match status" value="1"/>
</dbReference>
<sequence>MTSDSRKIISTDNSLTTCSSEISSFPVSDIPIPNAGTILSLKHNDNRPYLEIGIGSKDILGLIDTGSNISILGKPSLYLLSELNLNLQYDLSTQVHTADSKLQCCLGYVSLQNSTEFVKCFVIP</sequence>
<evidence type="ECO:0008006" key="3">
    <source>
        <dbReference type="Google" id="ProtNLM"/>
    </source>
</evidence>
<dbReference type="InterPro" id="IPR001969">
    <property type="entry name" value="Aspartic_peptidase_AS"/>
</dbReference>
<keyword evidence="2" id="KW-1185">Reference proteome</keyword>
<dbReference type="InterPro" id="IPR021109">
    <property type="entry name" value="Peptidase_aspartic_dom_sf"/>
</dbReference>